<dbReference type="PANTHER" id="PTHR14119:SF3">
    <property type="entry name" value="ISOCHORISMATASE DOMAIN-CONTAINING PROTEIN 2"/>
    <property type="match status" value="1"/>
</dbReference>
<accession>A0A7Y0DQS4</accession>
<dbReference type="Gene3D" id="3.40.50.850">
    <property type="entry name" value="Isochorismatase-like"/>
    <property type="match status" value="1"/>
</dbReference>
<sequence>MFTLPHSLNAHAMQSLLLVVDIQVKLSPAMSRYEQVKQVTVQLVKAAQLLHIPILVTEQYKQGLGETDQQLKAQIGQAEYFDKTHFSACKETGFLELIASYKRPQIIVVGMEAHVCVLQTCLDLLAQDYQVFLVMDAVSSRNDLHRDLAIAQLRQAGAVISCAESVIFQWTEVAATPVFKEILKIVK</sequence>
<comment type="caution">
    <text evidence="2">The sequence shown here is derived from an EMBL/GenBank/DDBJ whole genome shotgun (WGS) entry which is preliminary data.</text>
</comment>
<reference evidence="2" key="1">
    <citation type="submission" date="2020-04" db="EMBL/GenBank/DDBJ databases">
        <title>Genome Sequencing for Pseudoaltermonas arctica.</title>
        <authorList>
            <person name="Elkins N.S."/>
        </authorList>
    </citation>
    <scope>NUCLEOTIDE SEQUENCE [LARGE SCALE GENOMIC DNA]</scope>
    <source>
        <strain evidence="2">NEC-BIFX-2020_0012</strain>
    </source>
</reference>
<dbReference type="Proteomes" id="UP000570493">
    <property type="component" value="Unassembled WGS sequence"/>
</dbReference>
<dbReference type="SUPFAM" id="SSF52499">
    <property type="entry name" value="Isochorismatase-like hydrolases"/>
    <property type="match status" value="1"/>
</dbReference>
<keyword evidence="3" id="KW-1185">Reference proteome</keyword>
<protein>
    <submittedName>
        <fullName evidence="2">Isochorismatase family protein</fullName>
    </submittedName>
</protein>
<dbReference type="RefSeq" id="WP_169018871.1">
    <property type="nucleotide sequence ID" value="NZ_JABBMT010000003.1"/>
</dbReference>
<organism evidence="2 3">
    <name type="scientific">Pseudoalteromonas arctica</name>
    <dbReference type="NCBI Taxonomy" id="394751"/>
    <lineage>
        <taxon>Bacteria</taxon>
        <taxon>Pseudomonadati</taxon>
        <taxon>Pseudomonadota</taxon>
        <taxon>Gammaproteobacteria</taxon>
        <taxon>Alteromonadales</taxon>
        <taxon>Pseudoalteromonadaceae</taxon>
        <taxon>Pseudoalteromonas</taxon>
    </lineage>
</organism>
<gene>
    <name evidence="2" type="ORF">HHO47_03295</name>
</gene>
<dbReference type="InterPro" id="IPR000868">
    <property type="entry name" value="Isochorismatase-like_dom"/>
</dbReference>
<dbReference type="EMBL" id="JABBMT010000003">
    <property type="protein sequence ID" value="NMM39889.1"/>
    <property type="molecule type" value="Genomic_DNA"/>
</dbReference>
<feature type="domain" description="Isochorismatase-like" evidence="1">
    <location>
        <begin position="15"/>
        <end position="164"/>
    </location>
</feature>
<dbReference type="InterPro" id="IPR036380">
    <property type="entry name" value="Isochorismatase-like_sf"/>
</dbReference>
<dbReference type="InterPro" id="IPR050993">
    <property type="entry name" value="Isochorismatase_domain"/>
</dbReference>
<proteinExistence type="predicted"/>
<dbReference type="Pfam" id="PF00857">
    <property type="entry name" value="Isochorismatase"/>
    <property type="match status" value="1"/>
</dbReference>
<evidence type="ECO:0000313" key="2">
    <source>
        <dbReference type="EMBL" id="NMM39889.1"/>
    </source>
</evidence>
<dbReference type="AlphaFoldDB" id="A0A7Y0DQS4"/>
<evidence type="ECO:0000259" key="1">
    <source>
        <dbReference type="Pfam" id="PF00857"/>
    </source>
</evidence>
<name>A0A7Y0DQS4_9GAMM</name>
<evidence type="ECO:0000313" key="3">
    <source>
        <dbReference type="Proteomes" id="UP000570493"/>
    </source>
</evidence>
<dbReference type="PANTHER" id="PTHR14119">
    <property type="entry name" value="HYDROLASE"/>
    <property type="match status" value="1"/>
</dbReference>